<evidence type="ECO:0000256" key="2">
    <source>
        <dbReference type="ARBA" id="ARBA00011891"/>
    </source>
</evidence>
<evidence type="ECO:0000256" key="3">
    <source>
        <dbReference type="ARBA" id="ARBA00022801"/>
    </source>
</evidence>
<dbReference type="InterPro" id="IPR029130">
    <property type="entry name" value="Acid_ceramidase_N"/>
</dbReference>
<comment type="subcellular location">
    <subcellularLocation>
        <location evidence="1">Lysosome</location>
    </subcellularLocation>
</comment>
<protein>
    <recommendedName>
        <fullName evidence="2">ceramidase</fullName>
        <ecNumber evidence="2">3.5.1.23</ecNumber>
    </recommendedName>
</protein>
<dbReference type="PANTHER" id="PTHR28583">
    <property type="entry name" value="ACID AMIDASE"/>
    <property type="match status" value="1"/>
</dbReference>
<dbReference type="AlphaFoldDB" id="A0AAV5TB11"/>
<organism evidence="7 8">
    <name type="scientific">Pristionchus entomophagus</name>
    <dbReference type="NCBI Taxonomy" id="358040"/>
    <lineage>
        <taxon>Eukaryota</taxon>
        <taxon>Metazoa</taxon>
        <taxon>Ecdysozoa</taxon>
        <taxon>Nematoda</taxon>
        <taxon>Chromadorea</taxon>
        <taxon>Rhabditida</taxon>
        <taxon>Rhabditina</taxon>
        <taxon>Diplogasteromorpha</taxon>
        <taxon>Diplogasteroidea</taxon>
        <taxon>Neodiplogasteridae</taxon>
        <taxon>Pristionchus</taxon>
    </lineage>
</organism>
<dbReference type="EC" id="3.5.1.23" evidence="2"/>
<name>A0AAV5TB11_9BILA</name>
<keyword evidence="4" id="KW-0458">Lysosome</keyword>
<dbReference type="GO" id="GO:0017040">
    <property type="term" value="F:N-acylsphingosine amidohydrolase activity"/>
    <property type="evidence" value="ECO:0007669"/>
    <property type="project" value="UniProtKB-EC"/>
</dbReference>
<evidence type="ECO:0000256" key="1">
    <source>
        <dbReference type="ARBA" id="ARBA00004371"/>
    </source>
</evidence>
<keyword evidence="3" id="KW-0378">Hydrolase</keyword>
<proteinExistence type="predicted"/>
<evidence type="ECO:0000259" key="5">
    <source>
        <dbReference type="Pfam" id="PF02275"/>
    </source>
</evidence>
<evidence type="ECO:0000313" key="8">
    <source>
        <dbReference type="Proteomes" id="UP001432027"/>
    </source>
</evidence>
<dbReference type="Pfam" id="PF02275">
    <property type="entry name" value="CBAH"/>
    <property type="match status" value="1"/>
</dbReference>
<gene>
    <name evidence="7" type="ORF">PENTCL1PPCAC_14916</name>
</gene>
<accession>A0AAV5TB11</accession>
<feature type="domain" description="Choloylglycine hydrolase/NAAA C-terminal" evidence="5">
    <location>
        <begin position="92"/>
        <end position="227"/>
    </location>
</feature>
<feature type="domain" description="Acid ceramidase N-terminal" evidence="6">
    <location>
        <begin position="1"/>
        <end position="55"/>
    </location>
</feature>
<evidence type="ECO:0000256" key="4">
    <source>
        <dbReference type="ARBA" id="ARBA00023228"/>
    </source>
</evidence>
<dbReference type="Proteomes" id="UP001432027">
    <property type="component" value="Unassembled WGS sequence"/>
</dbReference>
<feature type="non-terminal residue" evidence="7">
    <location>
        <position position="1"/>
    </location>
</feature>
<dbReference type="Pfam" id="PF15508">
    <property type="entry name" value="NAAA-beta"/>
    <property type="match status" value="1"/>
</dbReference>
<evidence type="ECO:0000259" key="6">
    <source>
        <dbReference type="Pfam" id="PF15508"/>
    </source>
</evidence>
<evidence type="ECO:0000313" key="7">
    <source>
        <dbReference type="EMBL" id="GMS92741.1"/>
    </source>
</evidence>
<reference evidence="7" key="1">
    <citation type="submission" date="2023-10" db="EMBL/GenBank/DDBJ databases">
        <title>Genome assembly of Pristionchus species.</title>
        <authorList>
            <person name="Yoshida K."/>
            <person name="Sommer R.J."/>
        </authorList>
    </citation>
    <scope>NUCLEOTIDE SEQUENCE</scope>
    <source>
        <strain evidence="7">RS0144</strain>
    </source>
</reference>
<feature type="non-terminal residue" evidence="7">
    <location>
        <position position="228"/>
    </location>
</feature>
<sequence>FDVNLDAPAAERFKEIASKYTDSMNALIQVVKDLLLPVYPNAVEVIDDFFGAMHHKLDQPYRDEIQGIADASGIPLGQIVMYNVIYEFLSACTSIIAVDENDSLYHVRNLDFGLWIGWDPVNHAWELSRALSNNIVNIRWIKGGQVLYKSNNFAGFVGVYNGLKQGKFALTANSRFGKDGETGRNGMIKWLTGEMPDGKWMTWLARETMENANSYAEAKEHLMNTEML</sequence>
<dbReference type="PANTHER" id="PTHR28583:SF1">
    <property type="entry name" value="ACID CERAMIDASE"/>
    <property type="match status" value="1"/>
</dbReference>
<dbReference type="InterPro" id="IPR029132">
    <property type="entry name" value="CBAH/NAAA_C"/>
</dbReference>
<dbReference type="EMBL" id="BTSX01000004">
    <property type="protein sequence ID" value="GMS92741.1"/>
    <property type="molecule type" value="Genomic_DNA"/>
</dbReference>
<keyword evidence="8" id="KW-1185">Reference proteome</keyword>
<dbReference type="GO" id="GO:0005764">
    <property type="term" value="C:lysosome"/>
    <property type="evidence" value="ECO:0007669"/>
    <property type="project" value="UniProtKB-SubCell"/>
</dbReference>
<comment type="caution">
    <text evidence="7">The sequence shown here is derived from an EMBL/GenBank/DDBJ whole genome shotgun (WGS) entry which is preliminary data.</text>
</comment>